<dbReference type="EC" id="2.4.-.-" evidence="2"/>
<feature type="domain" description="Glycosyltransferase 2-like" evidence="1">
    <location>
        <begin position="7"/>
        <end position="127"/>
    </location>
</feature>
<sequence>MKLIKLSLAMIAKDSESTIGKSLQSVKQYVDEMVVVDTGSVDGTARVAKEMGADVFTYAWKGDFSDARNCALSKASGDYCLVLDADEWIEQMDLAQTIKCLESRSVIGQIQIRNYFDDAGEMKVYKLFISRIMPNGVYYTGRIHEQIASGLPRIQLPISAYHVGYYKTNKGERNIGLLKKELASHQDDVYLHYQIAREYRLIKEYLLAMHHYEAAFSRMSRDEVYYADFIVGWLYTAIQTQAWELALRIFAQEQNFLGDCPDFWFVYGQFCMQYAGIEQRYFGDIERAYLQCLTIGETSRYGSVEGTGSFLAMYNLGVFYEVTGQQEKSIVFYGQAAALDFQPAQQRLFVLKAGGE</sequence>
<keyword evidence="3" id="KW-1185">Reference proteome</keyword>
<accession>A0ABW4JJG9</accession>
<evidence type="ECO:0000313" key="3">
    <source>
        <dbReference type="Proteomes" id="UP001597079"/>
    </source>
</evidence>
<dbReference type="GO" id="GO:0016757">
    <property type="term" value="F:glycosyltransferase activity"/>
    <property type="evidence" value="ECO:0007669"/>
    <property type="project" value="UniProtKB-KW"/>
</dbReference>
<dbReference type="PANTHER" id="PTHR43630:SF2">
    <property type="entry name" value="GLYCOSYLTRANSFERASE"/>
    <property type="match status" value="1"/>
</dbReference>
<dbReference type="InterPro" id="IPR001173">
    <property type="entry name" value="Glyco_trans_2-like"/>
</dbReference>
<dbReference type="CDD" id="cd02511">
    <property type="entry name" value="Beta4Glucosyltransferase"/>
    <property type="match status" value="1"/>
</dbReference>
<protein>
    <submittedName>
        <fullName evidence="2">Glycosyltransferase family 2 protein</fullName>
        <ecNumber evidence="2">2.4.-.-</ecNumber>
    </submittedName>
</protein>
<evidence type="ECO:0000313" key="2">
    <source>
        <dbReference type="EMBL" id="MFD1675370.1"/>
    </source>
</evidence>
<dbReference type="Proteomes" id="UP001597079">
    <property type="component" value="Unassembled WGS sequence"/>
</dbReference>
<evidence type="ECO:0000259" key="1">
    <source>
        <dbReference type="Pfam" id="PF00535"/>
    </source>
</evidence>
<dbReference type="PANTHER" id="PTHR43630">
    <property type="entry name" value="POLY-BETA-1,6-N-ACETYL-D-GLUCOSAMINE SYNTHASE"/>
    <property type="match status" value="1"/>
</dbReference>
<dbReference type="Gene3D" id="1.25.40.10">
    <property type="entry name" value="Tetratricopeptide repeat domain"/>
    <property type="match status" value="1"/>
</dbReference>
<dbReference type="Pfam" id="PF00535">
    <property type="entry name" value="Glycos_transf_2"/>
    <property type="match status" value="1"/>
</dbReference>
<dbReference type="SUPFAM" id="SSF81901">
    <property type="entry name" value="HCP-like"/>
    <property type="match status" value="1"/>
</dbReference>
<dbReference type="Gene3D" id="3.90.550.10">
    <property type="entry name" value="Spore Coat Polysaccharide Biosynthesis Protein SpsA, Chain A"/>
    <property type="match status" value="1"/>
</dbReference>
<reference evidence="3" key="1">
    <citation type="journal article" date="2019" name="Int. J. Syst. Evol. Microbiol.">
        <title>The Global Catalogue of Microorganisms (GCM) 10K type strain sequencing project: providing services to taxonomists for standard genome sequencing and annotation.</title>
        <authorList>
            <consortium name="The Broad Institute Genomics Platform"/>
            <consortium name="The Broad Institute Genome Sequencing Center for Infectious Disease"/>
            <person name="Wu L."/>
            <person name="Ma J."/>
        </authorList>
    </citation>
    <scope>NUCLEOTIDE SEQUENCE [LARGE SCALE GENOMIC DNA]</scope>
    <source>
        <strain evidence="3">CGMCC 1.12286</strain>
    </source>
</reference>
<dbReference type="InterPro" id="IPR029044">
    <property type="entry name" value="Nucleotide-diphossugar_trans"/>
</dbReference>
<name>A0ABW4JJG9_9BACL</name>
<dbReference type="InterPro" id="IPR011990">
    <property type="entry name" value="TPR-like_helical_dom_sf"/>
</dbReference>
<comment type="caution">
    <text evidence="2">The sequence shown here is derived from an EMBL/GenBank/DDBJ whole genome shotgun (WGS) entry which is preliminary data.</text>
</comment>
<organism evidence="2 3">
    <name type="scientific">Alicyclobacillus fodiniaquatilis</name>
    <dbReference type="NCBI Taxonomy" id="1661150"/>
    <lineage>
        <taxon>Bacteria</taxon>
        <taxon>Bacillati</taxon>
        <taxon>Bacillota</taxon>
        <taxon>Bacilli</taxon>
        <taxon>Bacillales</taxon>
        <taxon>Alicyclobacillaceae</taxon>
        <taxon>Alicyclobacillus</taxon>
    </lineage>
</organism>
<gene>
    <name evidence="2" type="ORF">ACFSB2_11750</name>
</gene>
<proteinExistence type="predicted"/>
<dbReference type="RefSeq" id="WP_377943243.1">
    <property type="nucleotide sequence ID" value="NZ_JBHUCX010000028.1"/>
</dbReference>
<keyword evidence="2" id="KW-0328">Glycosyltransferase</keyword>
<dbReference type="SUPFAM" id="SSF53448">
    <property type="entry name" value="Nucleotide-diphospho-sugar transferases"/>
    <property type="match status" value="1"/>
</dbReference>
<keyword evidence="2" id="KW-0808">Transferase</keyword>
<dbReference type="EMBL" id="JBHUCX010000028">
    <property type="protein sequence ID" value="MFD1675370.1"/>
    <property type="molecule type" value="Genomic_DNA"/>
</dbReference>